<keyword evidence="2" id="KW-1185">Reference proteome</keyword>
<accession>A0ABX5H288</accession>
<dbReference type="EMBL" id="PYOU01000014">
    <property type="protein sequence ID" value="PSX07093.1"/>
    <property type="molecule type" value="Genomic_DNA"/>
</dbReference>
<protein>
    <submittedName>
        <fullName evidence="1">Uncharacterized protein</fullName>
    </submittedName>
</protein>
<proteinExistence type="predicted"/>
<dbReference type="Proteomes" id="UP000240989">
    <property type="component" value="Unassembled WGS sequence"/>
</dbReference>
<evidence type="ECO:0000313" key="1">
    <source>
        <dbReference type="EMBL" id="PSX07093.1"/>
    </source>
</evidence>
<evidence type="ECO:0000313" key="2">
    <source>
        <dbReference type="Proteomes" id="UP000240989"/>
    </source>
</evidence>
<sequence>MRSNSQINASAKHQIRQSISNLKNPLSRQFLKNALTKNDFDMEKTNQGFADMQKTFKLFNKQISVILKNQLLAISHYFLIFDITTVIAVANFMQDINDAFGLGKRTLIIPEIDEQGNLVDHSHAYTNKMVSFINSVGISMIINNRDEAFKKAANIFKTLPIKEENTYSSAQYSPRKRKYDDDSFTNGSSFDCSVCPENEFEHWY</sequence>
<comment type="caution">
    <text evidence="1">The sequence shown here is derived from an EMBL/GenBank/DDBJ whole genome shotgun (WGS) entry which is preliminary data.</text>
</comment>
<organism evidence="1 2">
    <name type="scientific">Photobacterium angustum</name>
    <dbReference type="NCBI Taxonomy" id="661"/>
    <lineage>
        <taxon>Bacteria</taxon>
        <taxon>Pseudomonadati</taxon>
        <taxon>Pseudomonadota</taxon>
        <taxon>Gammaproteobacteria</taxon>
        <taxon>Vibrionales</taxon>
        <taxon>Vibrionaceae</taxon>
        <taxon>Photobacterium</taxon>
    </lineage>
</organism>
<reference evidence="1 2" key="1">
    <citation type="submission" date="2018-01" db="EMBL/GenBank/DDBJ databases">
        <title>Whole genome sequencing of Histamine producing bacteria.</title>
        <authorList>
            <person name="Butler K."/>
        </authorList>
    </citation>
    <scope>NUCLEOTIDE SEQUENCE [LARGE SCALE GENOMIC DNA]</scope>
    <source>
        <strain evidence="1 2">A6-1</strain>
    </source>
</reference>
<name>A0ABX5H288_PHOAN</name>
<gene>
    <name evidence="1" type="ORF">C0W27_16110</name>
</gene>